<feature type="compositionally biased region" description="Polar residues" evidence="2">
    <location>
        <begin position="139"/>
        <end position="152"/>
    </location>
</feature>
<dbReference type="Proteomes" id="UP000028582">
    <property type="component" value="Unassembled WGS sequence"/>
</dbReference>
<protein>
    <submittedName>
        <fullName evidence="3">Uncharacterized protein</fullName>
    </submittedName>
</protein>
<evidence type="ECO:0000256" key="1">
    <source>
        <dbReference type="SAM" id="Coils"/>
    </source>
</evidence>
<feature type="region of interest" description="Disordered" evidence="2">
    <location>
        <begin position="269"/>
        <end position="304"/>
    </location>
</feature>
<gene>
    <name evidence="3" type="ORF">F444_17564</name>
</gene>
<organism evidence="3 4">
    <name type="scientific">Phytophthora nicotianae P1976</name>
    <dbReference type="NCBI Taxonomy" id="1317066"/>
    <lineage>
        <taxon>Eukaryota</taxon>
        <taxon>Sar</taxon>
        <taxon>Stramenopiles</taxon>
        <taxon>Oomycota</taxon>
        <taxon>Peronosporomycetes</taxon>
        <taxon>Peronosporales</taxon>
        <taxon>Peronosporaceae</taxon>
        <taxon>Phytophthora</taxon>
    </lineage>
</organism>
<proteinExistence type="predicted"/>
<feature type="compositionally biased region" description="Basic and acidic residues" evidence="2">
    <location>
        <begin position="205"/>
        <end position="222"/>
    </location>
</feature>
<feature type="compositionally biased region" description="Polar residues" evidence="2">
    <location>
        <begin position="269"/>
        <end position="280"/>
    </location>
</feature>
<evidence type="ECO:0000313" key="4">
    <source>
        <dbReference type="Proteomes" id="UP000028582"/>
    </source>
</evidence>
<keyword evidence="1" id="KW-0175">Coiled coil</keyword>
<dbReference type="OrthoDB" id="65894at2759"/>
<evidence type="ECO:0000256" key="2">
    <source>
        <dbReference type="SAM" id="MobiDB-lite"/>
    </source>
</evidence>
<dbReference type="EMBL" id="ANJA01003225">
    <property type="protein sequence ID" value="ETO65054.1"/>
    <property type="molecule type" value="Genomic_DNA"/>
</dbReference>
<feature type="coiled-coil region" evidence="1">
    <location>
        <begin position="400"/>
        <end position="427"/>
    </location>
</feature>
<name>A0A080ZEJ3_PHYNI</name>
<feature type="region of interest" description="Disordered" evidence="2">
    <location>
        <begin position="139"/>
        <end position="158"/>
    </location>
</feature>
<comment type="caution">
    <text evidence="3">The sequence shown here is derived from an EMBL/GenBank/DDBJ whole genome shotgun (WGS) entry which is preliminary data.</text>
</comment>
<feature type="region of interest" description="Disordered" evidence="2">
    <location>
        <begin position="1"/>
        <end position="82"/>
    </location>
</feature>
<reference evidence="3 4" key="1">
    <citation type="submission" date="2013-11" db="EMBL/GenBank/DDBJ databases">
        <title>The Genome Sequence of Phytophthora parasitica P1976.</title>
        <authorList>
            <consortium name="The Broad Institute Genomics Platform"/>
            <person name="Russ C."/>
            <person name="Tyler B."/>
            <person name="Panabieres F."/>
            <person name="Shan W."/>
            <person name="Tripathy S."/>
            <person name="Grunwald N."/>
            <person name="Machado M."/>
            <person name="Johnson C.S."/>
            <person name="Walker B."/>
            <person name="Young S."/>
            <person name="Zeng Q."/>
            <person name="Gargeya S."/>
            <person name="Fitzgerald M."/>
            <person name="Haas B."/>
            <person name="Abouelleil A."/>
            <person name="Allen A.W."/>
            <person name="Alvarado L."/>
            <person name="Arachchi H.M."/>
            <person name="Berlin A.M."/>
            <person name="Chapman S.B."/>
            <person name="Gainer-Dewar J."/>
            <person name="Goldberg J."/>
            <person name="Griggs A."/>
            <person name="Gujja S."/>
            <person name="Hansen M."/>
            <person name="Howarth C."/>
            <person name="Imamovic A."/>
            <person name="Ireland A."/>
            <person name="Larimer J."/>
            <person name="McCowan C."/>
            <person name="Murphy C."/>
            <person name="Pearson M."/>
            <person name="Poon T.W."/>
            <person name="Priest M."/>
            <person name="Roberts A."/>
            <person name="Saif S."/>
            <person name="Shea T."/>
            <person name="Sisk P."/>
            <person name="Sykes S."/>
            <person name="Wortman J."/>
            <person name="Nusbaum C."/>
            <person name="Birren B."/>
        </authorList>
    </citation>
    <scope>NUCLEOTIDE SEQUENCE [LARGE SCALE GENOMIC DNA]</scope>
    <source>
        <strain evidence="3 4">P1976</strain>
    </source>
</reference>
<feature type="compositionally biased region" description="Polar residues" evidence="2">
    <location>
        <begin position="21"/>
        <end position="30"/>
    </location>
</feature>
<dbReference type="AlphaFoldDB" id="A0A080ZEJ3"/>
<evidence type="ECO:0000313" key="3">
    <source>
        <dbReference type="EMBL" id="ETO65054.1"/>
    </source>
</evidence>
<feature type="compositionally biased region" description="Basic and acidic residues" evidence="2">
    <location>
        <begin position="172"/>
        <end position="181"/>
    </location>
</feature>
<feature type="region of interest" description="Disordered" evidence="2">
    <location>
        <begin position="172"/>
        <end position="226"/>
    </location>
</feature>
<accession>A0A080ZEJ3</accession>
<sequence>MLQASTAMETRQPRKAPSSPIKPSSLTIQPQEYVDTPGSSTTVSPAESCVSDVRKQVKPWKRSTSVVSSVNSSESSEPLWEDDTNDIQEEEAKNSVMVANSSKASAQSLMMQTHMRNMRRRLDGLQRLVQEAAQQSRLRSCSQESVPDTQSHVVPAAEANEVTRDVADLQRDAEPAPKESVNEFGQLDSVSSSEGIEGTCARTNEVNDSRDDQKDSSSKSSDDDVPLAVTTLLNRIKTLQAQLKEATDENQQLQSTVLRLEEENARLQAQTTVDPPNDSSGLVEAGGEQGSCDAENDDATKDHEESFSRLTMAIFGEPSAFQMVMEEDLTILKNHERCQHNLHELWDTIRTLRTFVETYELERNALRIQRDDAIADADRADAENVKLASSSNPQQKIKYLQQVKKDNQALRRKNRALNLRIAKQAAKYIREKNGCSLLEEGDTTIDTTLGSITLDDTLLDEHDECAVRTGEEILRCMRDRSEILEHRLERLRLARQELPEGDDSTSEDFHTIMPW</sequence>
<feature type="compositionally biased region" description="Low complexity" evidence="2">
    <location>
        <begin position="63"/>
        <end position="76"/>
    </location>
</feature>